<protein>
    <submittedName>
        <fullName evidence="2">Uncharacterized protein</fullName>
    </submittedName>
</protein>
<proteinExistence type="predicted"/>
<organism evidence="2 3">
    <name type="scientific">Chionoecetes opilio</name>
    <name type="common">Atlantic snow crab</name>
    <name type="synonym">Cancer opilio</name>
    <dbReference type="NCBI Taxonomy" id="41210"/>
    <lineage>
        <taxon>Eukaryota</taxon>
        <taxon>Metazoa</taxon>
        <taxon>Ecdysozoa</taxon>
        <taxon>Arthropoda</taxon>
        <taxon>Crustacea</taxon>
        <taxon>Multicrustacea</taxon>
        <taxon>Malacostraca</taxon>
        <taxon>Eumalacostraca</taxon>
        <taxon>Eucarida</taxon>
        <taxon>Decapoda</taxon>
        <taxon>Pleocyemata</taxon>
        <taxon>Brachyura</taxon>
        <taxon>Eubrachyura</taxon>
        <taxon>Majoidea</taxon>
        <taxon>Majidae</taxon>
        <taxon>Chionoecetes</taxon>
    </lineage>
</organism>
<gene>
    <name evidence="2" type="ORF">GWK47_050952</name>
</gene>
<feature type="compositionally biased region" description="Basic and acidic residues" evidence="1">
    <location>
        <begin position="148"/>
        <end position="166"/>
    </location>
</feature>
<feature type="compositionally biased region" description="Acidic residues" evidence="1">
    <location>
        <begin position="242"/>
        <end position="251"/>
    </location>
</feature>
<dbReference type="Proteomes" id="UP000770661">
    <property type="component" value="Unassembled WGS sequence"/>
</dbReference>
<dbReference type="EMBL" id="JACEEZ010014862">
    <property type="protein sequence ID" value="KAG0719210.1"/>
    <property type="molecule type" value="Genomic_DNA"/>
</dbReference>
<sequence>MREGGAGLEDTDRRSQEEDVMWTTNYETKKLAENWNRGRRAWYETVKDELVRLGMRPSRYDPAMFVFKEAISATRLMTGPLLLQRPSGKLGSAGFPKDTLSTVLEDEGIRSEKHQGVSSEALGSSPVSTKHSTQQSPETRDGGVTQQVKEEPLYVTRAHDTQEMRKGGAGLEDTDMRSQEEDVMWTTNYGNQGNYGRNWNRGRRVKGMVDQGNSVDSDMKEYEKYKETNETESQPQQSQENESGDDDDTNAEDNGKEVTARVDEPERKTTAPKVRKSQEECYLIATRQPRTESNRAFMASTSFEELRMF</sequence>
<comment type="caution">
    <text evidence="2">The sequence shown here is derived from an EMBL/GenBank/DDBJ whole genome shotgun (WGS) entry which is preliminary data.</text>
</comment>
<evidence type="ECO:0000256" key="1">
    <source>
        <dbReference type="SAM" id="MobiDB-lite"/>
    </source>
</evidence>
<feature type="compositionally biased region" description="Polar residues" evidence="1">
    <location>
        <begin position="116"/>
        <end position="137"/>
    </location>
</feature>
<evidence type="ECO:0000313" key="3">
    <source>
        <dbReference type="Proteomes" id="UP000770661"/>
    </source>
</evidence>
<feature type="compositionally biased region" description="Low complexity" evidence="1">
    <location>
        <begin position="231"/>
        <end position="241"/>
    </location>
</feature>
<feature type="compositionally biased region" description="Basic and acidic residues" evidence="1">
    <location>
        <begin position="217"/>
        <end position="229"/>
    </location>
</feature>
<accession>A0A8J4YD95</accession>
<keyword evidence="3" id="KW-1185">Reference proteome</keyword>
<feature type="region of interest" description="Disordered" evidence="1">
    <location>
        <begin position="107"/>
        <end position="178"/>
    </location>
</feature>
<evidence type="ECO:0000313" key="2">
    <source>
        <dbReference type="EMBL" id="KAG0719210.1"/>
    </source>
</evidence>
<reference evidence="2" key="1">
    <citation type="submission" date="2020-07" db="EMBL/GenBank/DDBJ databases">
        <title>The High-quality genome of the commercially important snow crab, Chionoecetes opilio.</title>
        <authorList>
            <person name="Jeong J.-H."/>
            <person name="Ryu S."/>
        </authorList>
    </citation>
    <scope>NUCLEOTIDE SEQUENCE</scope>
    <source>
        <strain evidence="2">MADBK_172401_WGS</strain>
        <tissue evidence="2">Digestive gland</tissue>
    </source>
</reference>
<dbReference type="AlphaFoldDB" id="A0A8J4YD95"/>
<name>A0A8J4YD95_CHIOP</name>
<feature type="compositionally biased region" description="Basic and acidic residues" evidence="1">
    <location>
        <begin position="253"/>
        <end position="269"/>
    </location>
</feature>
<feature type="region of interest" description="Disordered" evidence="1">
    <location>
        <begin position="208"/>
        <end position="281"/>
    </location>
</feature>